<evidence type="ECO:0000313" key="1">
    <source>
        <dbReference type="EMBL" id="CEG38732.1"/>
    </source>
</evidence>
<evidence type="ECO:0000313" key="2">
    <source>
        <dbReference type="Proteomes" id="UP000054928"/>
    </source>
</evidence>
<proteinExistence type="predicted"/>
<keyword evidence="2" id="KW-1185">Reference proteome</keyword>
<dbReference type="Proteomes" id="UP000054928">
    <property type="component" value="Unassembled WGS sequence"/>
</dbReference>
<accession>A0A0P1ACV0</accession>
<dbReference type="AlphaFoldDB" id="A0A0P1ACV0"/>
<organism evidence="1 2">
    <name type="scientific">Plasmopara halstedii</name>
    <name type="common">Downy mildew of sunflower</name>
    <dbReference type="NCBI Taxonomy" id="4781"/>
    <lineage>
        <taxon>Eukaryota</taxon>
        <taxon>Sar</taxon>
        <taxon>Stramenopiles</taxon>
        <taxon>Oomycota</taxon>
        <taxon>Peronosporomycetes</taxon>
        <taxon>Peronosporales</taxon>
        <taxon>Peronosporaceae</taxon>
        <taxon>Plasmopara</taxon>
    </lineage>
</organism>
<name>A0A0P1ACV0_PLAHL</name>
<dbReference type="GeneID" id="36403844"/>
<reference evidence="2" key="1">
    <citation type="submission" date="2014-09" db="EMBL/GenBank/DDBJ databases">
        <authorList>
            <person name="Sharma Rahul"/>
            <person name="Thines Marco"/>
        </authorList>
    </citation>
    <scope>NUCLEOTIDE SEQUENCE [LARGE SCALE GENOMIC DNA]</scope>
</reference>
<dbReference type="RefSeq" id="XP_024575101.1">
    <property type="nucleotide sequence ID" value="XM_024724200.1"/>
</dbReference>
<sequence length="112" mass="12735">MLTTDKTDRQSHEYEYESRFPLSWAPIFSTSARCIYFNEERIGRNSSISPQDLNSHVPRCCTVALGTLSYFVSFMSPISAHWSSTPRTSTSLRGSEIEFRIPAVSSKERMCA</sequence>
<dbReference type="EMBL" id="CCYD01000322">
    <property type="protein sequence ID" value="CEG38732.1"/>
    <property type="molecule type" value="Genomic_DNA"/>
</dbReference>
<protein>
    <submittedName>
        <fullName evidence="1">Uncharacterized protein</fullName>
    </submittedName>
</protein>